<protein>
    <recommendedName>
        <fullName evidence="2">histidine kinase</fullName>
        <ecNumber evidence="2">2.7.13.3</ecNumber>
    </recommendedName>
</protein>
<dbReference type="InterPro" id="IPR003594">
    <property type="entry name" value="HATPase_dom"/>
</dbReference>
<keyword evidence="4" id="KW-0418">Kinase</keyword>
<keyword evidence="6" id="KW-0472">Membrane</keyword>
<keyword evidence="6" id="KW-1133">Transmembrane helix</keyword>
<dbReference type="InterPro" id="IPR036890">
    <property type="entry name" value="HATPase_C_sf"/>
</dbReference>
<evidence type="ECO:0000256" key="2">
    <source>
        <dbReference type="ARBA" id="ARBA00012438"/>
    </source>
</evidence>
<dbReference type="RefSeq" id="WP_252742206.1">
    <property type="nucleotide sequence ID" value="NZ_JAMXIB010000013.1"/>
</dbReference>
<dbReference type="Gene3D" id="1.25.40.10">
    <property type="entry name" value="Tetratricopeptide repeat domain"/>
    <property type="match status" value="2"/>
</dbReference>
<keyword evidence="3" id="KW-0808">Transferase</keyword>
<evidence type="ECO:0000256" key="3">
    <source>
        <dbReference type="ARBA" id="ARBA00022679"/>
    </source>
</evidence>
<dbReference type="SUPFAM" id="SSF48452">
    <property type="entry name" value="TPR-like"/>
    <property type="match status" value="1"/>
</dbReference>
<keyword evidence="6" id="KW-0812">Transmembrane</keyword>
<dbReference type="Proteomes" id="UP001206312">
    <property type="component" value="Unassembled WGS sequence"/>
</dbReference>
<dbReference type="PANTHER" id="PTHR24421:SF10">
    <property type="entry name" value="NITRATE_NITRITE SENSOR PROTEIN NARQ"/>
    <property type="match status" value="1"/>
</dbReference>
<gene>
    <name evidence="8" type="ORF">NG653_13280</name>
</gene>
<feature type="domain" description="Histidine kinase/HSP90-like ATPase" evidence="7">
    <location>
        <begin position="562"/>
        <end position="649"/>
    </location>
</feature>
<dbReference type="Pfam" id="PF02518">
    <property type="entry name" value="HATPase_c"/>
    <property type="match status" value="1"/>
</dbReference>
<evidence type="ECO:0000256" key="1">
    <source>
        <dbReference type="ARBA" id="ARBA00000085"/>
    </source>
</evidence>
<dbReference type="EMBL" id="JAMXIB010000013">
    <property type="protein sequence ID" value="MCO5725834.1"/>
    <property type="molecule type" value="Genomic_DNA"/>
</dbReference>
<dbReference type="SUPFAM" id="SSF55874">
    <property type="entry name" value="ATPase domain of HSP90 chaperone/DNA topoisomerase II/histidine kinase"/>
    <property type="match status" value="1"/>
</dbReference>
<name>A0ABT1B1I0_9FLAO</name>
<dbReference type="CDD" id="cd16917">
    <property type="entry name" value="HATPase_UhpB-NarQ-NarX-like"/>
    <property type="match status" value="1"/>
</dbReference>
<keyword evidence="9" id="KW-1185">Reference proteome</keyword>
<evidence type="ECO:0000256" key="4">
    <source>
        <dbReference type="ARBA" id="ARBA00022777"/>
    </source>
</evidence>
<dbReference type="InterPro" id="IPR050482">
    <property type="entry name" value="Sensor_HK_TwoCompSys"/>
</dbReference>
<evidence type="ECO:0000256" key="5">
    <source>
        <dbReference type="ARBA" id="ARBA00023012"/>
    </source>
</evidence>
<dbReference type="SMART" id="SM00028">
    <property type="entry name" value="TPR"/>
    <property type="match status" value="4"/>
</dbReference>
<comment type="catalytic activity">
    <reaction evidence="1">
        <text>ATP + protein L-histidine = ADP + protein N-phospho-L-histidine.</text>
        <dbReference type="EC" id="2.7.13.3"/>
    </reaction>
</comment>
<dbReference type="InterPro" id="IPR011990">
    <property type="entry name" value="TPR-like_helical_dom_sf"/>
</dbReference>
<evidence type="ECO:0000313" key="9">
    <source>
        <dbReference type="Proteomes" id="UP001206312"/>
    </source>
</evidence>
<dbReference type="Gene3D" id="3.30.565.10">
    <property type="entry name" value="Histidine kinase-like ATPase, C-terminal domain"/>
    <property type="match status" value="1"/>
</dbReference>
<dbReference type="Pfam" id="PF13424">
    <property type="entry name" value="TPR_12"/>
    <property type="match status" value="1"/>
</dbReference>
<accession>A0ABT1B1I0</accession>
<organism evidence="8 9">
    <name type="scientific">Robiginitalea marina</name>
    <dbReference type="NCBI Taxonomy" id="2954105"/>
    <lineage>
        <taxon>Bacteria</taxon>
        <taxon>Pseudomonadati</taxon>
        <taxon>Bacteroidota</taxon>
        <taxon>Flavobacteriia</taxon>
        <taxon>Flavobacteriales</taxon>
        <taxon>Flavobacteriaceae</taxon>
        <taxon>Robiginitalea</taxon>
    </lineage>
</organism>
<comment type="caution">
    <text evidence="8">The sequence shown here is derived from an EMBL/GenBank/DDBJ whole genome shotgun (WGS) entry which is preliminary data.</text>
</comment>
<evidence type="ECO:0000313" key="8">
    <source>
        <dbReference type="EMBL" id="MCO5725834.1"/>
    </source>
</evidence>
<evidence type="ECO:0000256" key="6">
    <source>
        <dbReference type="SAM" id="Phobius"/>
    </source>
</evidence>
<dbReference type="EC" id="2.7.13.3" evidence="2"/>
<dbReference type="PROSITE" id="PS51257">
    <property type="entry name" value="PROKAR_LIPOPROTEIN"/>
    <property type="match status" value="1"/>
</dbReference>
<dbReference type="InterPro" id="IPR019734">
    <property type="entry name" value="TPR_rpt"/>
</dbReference>
<evidence type="ECO:0000259" key="7">
    <source>
        <dbReference type="Pfam" id="PF02518"/>
    </source>
</evidence>
<sequence>MNLRWIGGLLGGIVVLGCARNEGPATAPVAVDSALAAYEAVRADKAVATGEKIGRNEALLRQWAGTGDTLELYLLGHRAGLHRNAGELDSAVYYSAQLVARAAALGDSAALANGHFRLGFYSRMANRYDASLEHYYQAIQLYKALGDSLNAGKKLLNLANLLNFGGNYQEAEDMAVEGLAFVENRPVEEDNRWMAGLVNALAISSKNRKNYDEALAWYQKAMEVESTPLAVLNIRNNMAAVYILQGHYEKARDLLEELRADPVLAEEKRATDRARVLDNLGLAKARLGEPGAEALLQEAYQLRKGLDYKAGLLFSTLNLSEFHAAANPERARAFALEARALSEELENPDEQLMALAALTRVAEDPRPHALAYQALADSLGGARARARDNFAKVRYETEKNRQNYLLAKQDAAQKTLELRQARTRNLLLGVLLLGVAATGVLLMRLQRNRARRRQLEASYETEARISKKVHDELANDVFNILNYASGRSLQGEAEREFVLGQLDQVYAKTRNIARNTAEVPADGAFDRRLKELIDGYNDERTRIVLRGLDKIPWQRLSQTGQTTCYRVVQELLVNLKKHSGASLALLEFTRNGRWLEVRYKDNGVGLPPEALQGRSGLANAETRIRATGGTLTLPAENKGGLACSFTLPLN</sequence>
<proteinExistence type="predicted"/>
<feature type="transmembrane region" description="Helical" evidence="6">
    <location>
        <begin position="426"/>
        <end position="445"/>
    </location>
</feature>
<keyword evidence="5" id="KW-0902">Two-component regulatory system</keyword>
<reference evidence="8 9" key="1">
    <citation type="submission" date="2022-06" db="EMBL/GenBank/DDBJ databases">
        <authorList>
            <person name="Xuan X."/>
        </authorList>
    </citation>
    <scope>NUCLEOTIDE SEQUENCE [LARGE SCALE GENOMIC DNA]</scope>
    <source>
        <strain evidence="8 9">2V75</strain>
    </source>
</reference>
<dbReference type="PANTHER" id="PTHR24421">
    <property type="entry name" value="NITRATE/NITRITE SENSOR PROTEIN NARX-RELATED"/>
    <property type="match status" value="1"/>
</dbReference>